<dbReference type="Proteomes" id="UP001180724">
    <property type="component" value="Unassembled WGS sequence"/>
</dbReference>
<keyword evidence="5 7" id="KW-1133">Transmembrane helix</keyword>
<accession>A0ABU3AJW1</accession>
<dbReference type="SUPFAM" id="SSF103473">
    <property type="entry name" value="MFS general substrate transporter"/>
    <property type="match status" value="1"/>
</dbReference>
<evidence type="ECO:0000256" key="4">
    <source>
        <dbReference type="ARBA" id="ARBA00022692"/>
    </source>
</evidence>
<sequence>MTDGPSLTEQAPGADRAGASRAPIYAVELADAIGLGMYLASSVLFLNRAVDLSNHEVGLILGASGVASMAGAMPIARAAERFGVRNALCLLFVVRGAAFLGLSLATSFTAALSVSLVAGLLSRGIGPLIESAMLAAGDGDKAGEVGALARLRTLRNAGMAAGALPAGWAITVDERWAYQVVLASSAVVFVCCAVVCRRFPAEGEGPAGRRAGAAADRAGILRNRPFLGITVLYGALTLSALVLAIGLPLWIVQETEAPGWSVTLCQLLNTVLVVLLQVRISRGSEKHRTARGMMLRGGIISALAAVAVPLSGDVGPYQAVAVVAMVAVLFTLAELYIVAGCTGAALQHIPEERRTGHLAAFNLGFAAATVIGPPLISTSLAWGAWSWAGWAAFFLAVGAGALAVPPAEEPEAEARAE</sequence>
<feature type="transmembrane region" description="Helical" evidence="7">
    <location>
        <begin position="24"/>
        <end position="45"/>
    </location>
</feature>
<dbReference type="RefSeq" id="WP_311571977.1">
    <property type="nucleotide sequence ID" value="NZ_JAVRFH010000007.1"/>
</dbReference>
<dbReference type="PANTHER" id="PTHR23517:SF2">
    <property type="entry name" value="MULTIDRUG RESISTANCE PROTEIN MDTH"/>
    <property type="match status" value="1"/>
</dbReference>
<evidence type="ECO:0000256" key="2">
    <source>
        <dbReference type="ARBA" id="ARBA00022448"/>
    </source>
</evidence>
<evidence type="ECO:0000256" key="6">
    <source>
        <dbReference type="ARBA" id="ARBA00023136"/>
    </source>
</evidence>
<protein>
    <submittedName>
        <fullName evidence="8">MFS transporter</fullName>
    </submittedName>
</protein>
<dbReference type="Gene3D" id="1.20.1250.20">
    <property type="entry name" value="MFS general substrate transporter like domains"/>
    <property type="match status" value="2"/>
</dbReference>
<evidence type="ECO:0000256" key="7">
    <source>
        <dbReference type="SAM" id="Phobius"/>
    </source>
</evidence>
<feature type="transmembrane region" description="Helical" evidence="7">
    <location>
        <begin position="226"/>
        <end position="251"/>
    </location>
</feature>
<dbReference type="PANTHER" id="PTHR23517">
    <property type="entry name" value="RESISTANCE PROTEIN MDTM, PUTATIVE-RELATED-RELATED"/>
    <property type="match status" value="1"/>
</dbReference>
<evidence type="ECO:0000256" key="3">
    <source>
        <dbReference type="ARBA" id="ARBA00022475"/>
    </source>
</evidence>
<dbReference type="EMBL" id="JAVRFH010000007">
    <property type="protein sequence ID" value="MDT0610464.1"/>
    <property type="molecule type" value="Genomic_DNA"/>
</dbReference>
<keyword evidence="2" id="KW-0813">Transport</keyword>
<evidence type="ECO:0000256" key="1">
    <source>
        <dbReference type="ARBA" id="ARBA00004651"/>
    </source>
</evidence>
<feature type="transmembrane region" description="Helical" evidence="7">
    <location>
        <begin position="358"/>
        <end position="376"/>
    </location>
</feature>
<evidence type="ECO:0000256" key="5">
    <source>
        <dbReference type="ARBA" id="ARBA00022989"/>
    </source>
</evidence>
<organism evidence="8 9">
    <name type="scientific">Streptomyces lancefieldiae</name>
    <dbReference type="NCBI Taxonomy" id="3075520"/>
    <lineage>
        <taxon>Bacteria</taxon>
        <taxon>Bacillati</taxon>
        <taxon>Actinomycetota</taxon>
        <taxon>Actinomycetes</taxon>
        <taxon>Kitasatosporales</taxon>
        <taxon>Streptomycetaceae</taxon>
        <taxon>Streptomyces</taxon>
    </lineage>
</organism>
<keyword evidence="4 7" id="KW-0812">Transmembrane</keyword>
<name>A0ABU3AJW1_9ACTN</name>
<feature type="transmembrane region" description="Helical" evidence="7">
    <location>
        <begin position="317"/>
        <end position="346"/>
    </location>
</feature>
<proteinExistence type="predicted"/>
<keyword evidence="6 7" id="KW-0472">Membrane</keyword>
<evidence type="ECO:0000313" key="8">
    <source>
        <dbReference type="EMBL" id="MDT0610464.1"/>
    </source>
</evidence>
<feature type="transmembrane region" description="Helical" evidence="7">
    <location>
        <begin position="88"/>
        <end position="121"/>
    </location>
</feature>
<keyword evidence="3" id="KW-1003">Cell membrane</keyword>
<feature type="transmembrane region" description="Helical" evidence="7">
    <location>
        <begin position="57"/>
        <end position="76"/>
    </location>
</feature>
<keyword evidence="9" id="KW-1185">Reference proteome</keyword>
<feature type="transmembrane region" description="Helical" evidence="7">
    <location>
        <begin position="257"/>
        <end position="281"/>
    </location>
</feature>
<reference evidence="8" key="1">
    <citation type="submission" date="2024-05" db="EMBL/GenBank/DDBJ databases">
        <title>30 novel species of actinomycetes from the DSMZ collection.</title>
        <authorList>
            <person name="Nouioui I."/>
        </authorList>
    </citation>
    <scope>NUCLEOTIDE SEQUENCE</scope>
    <source>
        <strain evidence="8">DSM 40712</strain>
    </source>
</reference>
<dbReference type="InterPro" id="IPR011701">
    <property type="entry name" value="MFS"/>
</dbReference>
<feature type="transmembrane region" description="Helical" evidence="7">
    <location>
        <begin position="382"/>
        <end position="404"/>
    </location>
</feature>
<comment type="caution">
    <text evidence="8">The sequence shown here is derived from an EMBL/GenBank/DDBJ whole genome shotgun (WGS) entry which is preliminary data.</text>
</comment>
<dbReference type="Pfam" id="PF07690">
    <property type="entry name" value="MFS_1"/>
    <property type="match status" value="1"/>
</dbReference>
<dbReference type="InterPro" id="IPR050171">
    <property type="entry name" value="MFS_Transporters"/>
</dbReference>
<evidence type="ECO:0000313" key="9">
    <source>
        <dbReference type="Proteomes" id="UP001180724"/>
    </source>
</evidence>
<comment type="subcellular location">
    <subcellularLocation>
        <location evidence="1">Cell membrane</location>
        <topology evidence="1">Multi-pass membrane protein</topology>
    </subcellularLocation>
</comment>
<feature type="transmembrane region" description="Helical" evidence="7">
    <location>
        <begin position="293"/>
        <end position="311"/>
    </location>
</feature>
<dbReference type="InterPro" id="IPR036259">
    <property type="entry name" value="MFS_trans_sf"/>
</dbReference>
<gene>
    <name evidence="8" type="ORF">RM812_09500</name>
</gene>
<feature type="transmembrane region" description="Helical" evidence="7">
    <location>
        <begin position="176"/>
        <end position="196"/>
    </location>
</feature>